<organism evidence="1 2">
    <name type="scientific">Marinobacter iranensis</name>
    <dbReference type="NCBI Taxonomy" id="2962607"/>
    <lineage>
        <taxon>Bacteria</taxon>
        <taxon>Pseudomonadati</taxon>
        <taxon>Pseudomonadota</taxon>
        <taxon>Gammaproteobacteria</taxon>
        <taxon>Pseudomonadales</taxon>
        <taxon>Marinobacteraceae</taxon>
        <taxon>Marinobacter</taxon>
    </lineage>
</organism>
<dbReference type="Pfam" id="PF03592">
    <property type="entry name" value="Terminase_2"/>
    <property type="match status" value="1"/>
</dbReference>
<gene>
    <name evidence="1" type="ORF">NLU14_08605</name>
</gene>
<evidence type="ECO:0000313" key="2">
    <source>
        <dbReference type="Proteomes" id="UP001143391"/>
    </source>
</evidence>
<dbReference type="EMBL" id="JANCMW010000004">
    <property type="protein sequence ID" value="MDF0750289.1"/>
    <property type="molecule type" value="Genomic_DNA"/>
</dbReference>
<reference evidence="1" key="1">
    <citation type="submission" date="2022-07" db="EMBL/GenBank/DDBJ databases">
        <title>Marinobacter iranensis a new bacterium isolate from a hipersaline lake in Iran.</title>
        <authorList>
            <person name="Mohammad A.M.A."/>
            <person name="Cristina S.-P."/>
            <person name="Antonio V."/>
        </authorList>
    </citation>
    <scope>NUCLEOTIDE SEQUENCE</scope>
    <source>
        <strain evidence="1">71-i</strain>
    </source>
</reference>
<comment type="caution">
    <text evidence="1">The sequence shown here is derived from an EMBL/GenBank/DDBJ whole genome shotgun (WGS) entry which is preliminary data.</text>
</comment>
<dbReference type="RefSeq" id="WP_275705820.1">
    <property type="nucleotide sequence ID" value="NZ_JANCMW010000004.1"/>
</dbReference>
<accession>A0ABT5Y9P6</accession>
<proteinExistence type="predicted"/>
<dbReference type="InterPro" id="IPR005335">
    <property type="entry name" value="Terminase_ssu"/>
</dbReference>
<dbReference type="Proteomes" id="UP001143391">
    <property type="component" value="Unassembled WGS sequence"/>
</dbReference>
<protein>
    <submittedName>
        <fullName evidence="1">Terminase small subunit</fullName>
    </submittedName>
</protein>
<sequence length="191" mass="21436">MQLSPNPRESTKAKMREFADLYRGGPEKLRGNSAACYGHLHPKAALATCKVWGSEYLNHPYTQAILKERTNAVAEAADITQDRVLREVARIGLFDGRKLFRADGNPIPIHELDDDTAAAIAGVKVRREMSHEGDEELSTVIEYKIADKNSALEKLMKYLGAYEKDNKQKGLLADLPRDMLQLITDKLRDEV</sequence>
<name>A0ABT5Y9P6_9GAMM</name>
<keyword evidence="2" id="KW-1185">Reference proteome</keyword>
<evidence type="ECO:0000313" key="1">
    <source>
        <dbReference type="EMBL" id="MDF0750289.1"/>
    </source>
</evidence>